<name>A0A2A9ML76_BESBE</name>
<dbReference type="PANTHER" id="PTHR11630:SF44">
    <property type="entry name" value="DNA REPLICATION LICENSING FACTOR MCM2"/>
    <property type="match status" value="1"/>
</dbReference>
<dbReference type="EC" id="3.6.4.12" evidence="3"/>
<dbReference type="Gene3D" id="3.30.1640.10">
    <property type="entry name" value="mini-chromosome maintenance (MCM) complex, chain A, domain 1"/>
    <property type="match status" value="1"/>
</dbReference>
<dbReference type="Proteomes" id="UP000224006">
    <property type="component" value="Chromosome II"/>
</dbReference>
<evidence type="ECO:0000256" key="11">
    <source>
        <dbReference type="ARBA" id="ARBA00022833"/>
    </source>
</evidence>
<dbReference type="Pfam" id="PF17855">
    <property type="entry name" value="MCM_lid"/>
    <property type="match status" value="1"/>
</dbReference>
<dbReference type="InterPro" id="IPR027925">
    <property type="entry name" value="MCM_N"/>
</dbReference>
<dbReference type="SMART" id="SM00382">
    <property type="entry name" value="AAA"/>
    <property type="match status" value="1"/>
</dbReference>
<dbReference type="SMART" id="SM00350">
    <property type="entry name" value="MCM"/>
    <property type="match status" value="1"/>
</dbReference>
<dbReference type="GO" id="GO:0016787">
    <property type="term" value="F:hydrolase activity"/>
    <property type="evidence" value="ECO:0007669"/>
    <property type="project" value="UniProtKB-KW"/>
</dbReference>
<dbReference type="InterPro" id="IPR041562">
    <property type="entry name" value="MCM_lid"/>
</dbReference>
<keyword evidence="11" id="KW-0862">Zinc</keyword>
<accession>A0A2A9ML76</accession>
<dbReference type="KEGG" id="bbes:BESB_035190"/>
<evidence type="ECO:0000256" key="12">
    <source>
        <dbReference type="ARBA" id="ARBA00022840"/>
    </source>
</evidence>
<evidence type="ECO:0000256" key="8">
    <source>
        <dbReference type="ARBA" id="ARBA00022771"/>
    </source>
</evidence>
<evidence type="ECO:0000256" key="1">
    <source>
        <dbReference type="ARBA" id="ARBA00004123"/>
    </source>
</evidence>
<evidence type="ECO:0000313" key="18">
    <source>
        <dbReference type="EMBL" id="PFH37061.1"/>
    </source>
</evidence>
<comment type="caution">
    <text evidence="18">The sequence shown here is derived from an EMBL/GenBank/DDBJ whole genome shotgun (WGS) entry which is preliminary data.</text>
</comment>
<dbReference type="InterPro" id="IPR027417">
    <property type="entry name" value="P-loop_NTPase"/>
</dbReference>
<dbReference type="GeneID" id="40308500"/>
<dbReference type="AlphaFoldDB" id="A0A2A9ML76"/>
<dbReference type="VEuPathDB" id="ToxoDB:BESB_035190"/>
<evidence type="ECO:0000256" key="14">
    <source>
        <dbReference type="ARBA" id="ARBA00023242"/>
    </source>
</evidence>
<keyword evidence="5" id="KW-0235">DNA replication</keyword>
<keyword evidence="8" id="KW-0863">Zinc-finger</keyword>
<dbReference type="GO" id="GO:0000727">
    <property type="term" value="P:double-strand break repair via break-induced replication"/>
    <property type="evidence" value="ECO:0007669"/>
    <property type="project" value="TreeGrafter"/>
</dbReference>
<evidence type="ECO:0000256" key="4">
    <source>
        <dbReference type="ARBA" id="ARBA00018925"/>
    </source>
</evidence>
<dbReference type="GO" id="GO:0005634">
    <property type="term" value="C:nucleus"/>
    <property type="evidence" value="ECO:0007669"/>
    <property type="project" value="UniProtKB-SubCell"/>
</dbReference>
<dbReference type="Pfam" id="PF14551">
    <property type="entry name" value="MCM_N"/>
    <property type="match status" value="1"/>
</dbReference>
<evidence type="ECO:0000256" key="3">
    <source>
        <dbReference type="ARBA" id="ARBA00012551"/>
    </source>
</evidence>
<evidence type="ECO:0000256" key="9">
    <source>
        <dbReference type="ARBA" id="ARBA00022801"/>
    </source>
</evidence>
<keyword evidence="9" id="KW-0378">Hydrolase</keyword>
<evidence type="ECO:0000256" key="10">
    <source>
        <dbReference type="ARBA" id="ARBA00022806"/>
    </source>
</evidence>
<keyword evidence="15" id="KW-0131">Cell cycle</keyword>
<dbReference type="InterPro" id="IPR033762">
    <property type="entry name" value="MCM_OB"/>
</dbReference>
<dbReference type="InterPro" id="IPR008045">
    <property type="entry name" value="MCM2"/>
</dbReference>
<comment type="similarity">
    <text evidence="2">Belongs to the MCM family.</text>
</comment>
<dbReference type="PANTHER" id="PTHR11630">
    <property type="entry name" value="DNA REPLICATION LICENSING FACTOR MCM FAMILY MEMBER"/>
    <property type="match status" value="1"/>
</dbReference>
<evidence type="ECO:0000313" key="19">
    <source>
        <dbReference type="Proteomes" id="UP000224006"/>
    </source>
</evidence>
<dbReference type="PRINTS" id="PR01658">
    <property type="entry name" value="MCMPROTEIN2"/>
</dbReference>
<dbReference type="GO" id="GO:0043138">
    <property type="term" value="F:3'-5' DNA helicase activity"/>
    <property type="evidence" value="ECO:0007669"/>
    <property type="project" value="TreeGrafter"/>
</dbReference>
<keyword evidence="13" id="KW-0238">DNA-binding</keyword>
<dbReference type="InterPro" id="IPR031327">
    <property type="entry name" value="MCM"/>
</dbReference>
<dbReference type="InterPro" id="IPR018525">
    <property type="entry name" value="MCM_CS"/>
</dbReference>
<dbReference type="Gene3D" id="2.20.28.10">
    <property type="match status" value="1"/>
</dbReference>
<dbReference type="GO" id="GO:0017116">
    <property type="term" value="F:single-stranded DNA helicase activity"/>
    <property type="evidence" value="ECO:0007669"/>
    <property type="project" value="TreeGrafter"/>
</dbReference>
<evidence type="ECO:0000256" key="7">
    <source>
        <dbReference type="ARBA" id="ARBA00022741"/>
    </source>
</evidence>
<evidence type="ECO:0000256" key="16">
    <source>
        <dbReference type="SAM" id="MobiDB-lite"/>
    </source>
</evidence>
<keyword evidence="14" id="KW-0539">Nucleus</keyword>
<keyword evidence="6" id="KW-0479">Metal-binding</keyword>
<dbReference type="InterPro" id="IPR012340">
    <property type="entry name" value="NA-bd_OB-fold"/>
</dbReference>
<evidence type="ECO:0000256" key="5">
    <source>
        <dbReference type="ARBA" id="ARBA00022705"/>
    </source>
</evidence>
<feature type="region of interest" description="Disordered" evidence="16">
    <location>
        <begin position="1"/>
        <end position="63"/>
    </location>
</feature>
<evidence type="ECO:0000256" key="15">
    <source>
        <dbReference type="ARBA" id="ARBA00023306"/>
    </source>
</evidence>
<reference evidence="18 19" key="1">
    <citation type="submission" date="2017-09" db="EMBL/GenBank/DDBJ databases">
        <title>Genome sequencing of Besnoitia besnoiti strain Bb-Ger1.</title>
        <authorList>
            <person name="Schares G."/>
            <person name="Venepally P."/>
            <person name="Lorenzi H.A."/>
        </authorList>
    </citation>
    <scope>NUCLEOTIDE SEQUENCE [LARGE SCALE GENOMIC DNA]</scope>
    <source>
        <strain evidence="18 19">Bb-Ger1</strain>
    </source>
</reference>
<keyword evidence="12" id="KW-0067">ATP-binding</keyword>
<dbReference type="Pfam" id="PF17207">
    <property type="entry name" value="MCM_OB"/>
    <property type="match status" value="1"/>
</dbReference>
<dbReference type="PROSITE" id="PS50051">
    <property type="entry name" value="MCM_2"/>
    <property type="match status" value="1"/>
</dbReference>
<feature type="domain" description="MCM C-terminal AAA(+) ATPase" evidence="17">
    <location>
        <begin position="549"/>
        <end position="806"/>
    </location>
</feature>
<dbReference type="EMBL" id="NWUJ01000002">
    <property type="protein sequence ID" value="PFH37061.1"/>
    <property type="molecule type" value="Genomic_DNA"/>
</dbReference>
<protein>
    <recommendedName>
        <fullName evidence="4">DNA replication licensing factor MCM2</fullName>
        <ecNumber evidence="3">3.6.4.12</ecNumber>
    </recommendedName>
</protein>
<dbReference type="Gene3D" id="2.40.50.140">
    <property type="entry name" value="Nucleic acid-binding proteins"/>
    <property type="match status" value="1"/>
</dbReference>
<evidence type="ECO:0000256" key="13">
    <source>
        <dbReference type="ARBA" id="ARBA00023125"/>
    </source>
</evidence>
<dbReference type="STRING" id="94643.A0A2A9ML76"/>
<dbReference type="InterPro" id="IPR001208">
    <property type="entry name" value="MCM_dom"/>
</dbReference>
<dbReference type="InterPro" id="IPR003593">
    <property type="entry name" value="AAA+_ATPase"/>
</dbReference>
<evidence type="ECO:0000256" key="6">
    <source>
        <dbReference type="ARBA" id="ARBA00022723"/>
    </source>
</evidence>
<feature type="region of interest" description="Disordered" evidence="16">
    <location>
        <begin position="616"/>
        <end position="635"/>
    </location>
</feature>
<comment type="subcellular location">
    <subcellularLocation>
        <location evidence="1">Nucleus</location>
    </subcellularLocation>
</comment>
<keyword evidence="19" id="KW-1185">Reference proteome</keyword>
<dbReference type="GO" id="GO:0003697">
    <property type="term" value="F:single-stranded DNA binding"/>
    <property type="evidence" value="ECO:0007669"/>
    <property type="project" value="TreeGrafter"/>
</dbReference>
<dbReference type="Gene3D" id="3.40.50.300">
    <property type="entry name" value="P-loop containing nucleotide triphosphate hydrolases"/>
    <property type="match status" value="1"/>
</dbReference>
<dbReference type="Pfam" id="PF00493">
    <property type="entry name" value="MCM"/>
    <property type="match status" value="2"/>
</dbReference>
<proteinExistence type="inferred from homology"/>
<gene>
    <name evidence="18" type="ORF">BESB_035190</name>
</gene>
<evidence type="ECO:0000259" key="17">
    <source>
        <dbReference type="PROSITE" id="PS50051"/>
    </source>
</evidence>
<sequence length="1065" mass="118779">MFSHFPCFLQSSGGARGRGRASQGSSPFRRRGDESDQEAPVDGEQGVVLSEVDEEDDDQGRLRGGVLDENVDYFQGTRELDVEERRAEEEGEKIIDEENADDLVYGMRDDEREREAFLAAGMDADAFDASLIDDEGLDDLDPHLEEKARRAAERHLAAREKEARRRKRGDRARGDIWAQLLEEDDEGVSEMDRVLRRVEERRRRFFSGTGVGGRGIEHINLHDLNEAKKLLTESNPALVPFGEQHQQAMDTLFKYFLYKFNLFAFRRGQQGGGMEEDEGDNKKDDKALYYLDKIQEMIREDRATMLVDTRHLIFFSDQLVKWIEAYPLPSLQVLNDAVTVEAEASCPSLYATRICSVVLTDWPYKEELRQLRCTHLNSLISVSGVVTRRSSVLPKMRLLYLKCNNCLNSITDIPIQLVQGRKNDAMPRKCPHCQGSRFIIDRVKTAFVDFQRLTLQESPGKVPPGRPPRQREVIVTGELVDSIKPGEEVDVLGIYQTKCDYSLNVKTGFPILATEILANNIVRTSDARLTEFTEDDLREIKQLSRDPHIRERILASIAPALWGNREVKTAIAYALFGGVAKGRNSGDKGQDGDAASLLMGAHNVLGKSHLGGSWAGGADARGGDENAAQGGTLGSSPHAIRGDINVLLLGDPGLGKSQALQYVARTFPRTVCTTGKGASAVGLTAGVRKDPQTGEWTLEGGALVLADEGICLIDEFDKMVDRDRVSIHEAMEQQSISISKAGIVTTLRARCSVIAAANPKFGRYVPSYTFKENVDLSDPILSRFDLVAVLRDTPDADEDHYLAEYVLTHHQLAHPNISHLENYQQRMEELEHIMLGNQAYEPIPQDLLQKYILYARANCRPVLDPSLPSLAAKVSSFYARLRRRAAATGGLPLTLRHVEALLRMAEANAKMRLSPVVSNTDVDFAIASLLDSFISSQKFAVQQRLGREFARYRALARGGWATLAALLRRLMQQRLQRAMLQRAGGMDPDAMEPLSQADLDRARRVKVHEFVKVAAQNKFTAYQVEAWMASSHFTEQFRILQDGDEKVIVSLNWSRPGAVAAEASS</sequence>
<dbReference type="GO" id="GO:1902975">
    <property type="term" value="P:mitotic DNA replication initiation"/>
    <property type="evidence" value="ECO:0007669"/>
    <property type="project" value="TreeGrafter"/>
</dbReference>
<keyword evidence="10" id="KW-0347">Helicase</keyword>
<organism evidence="18 19">
    <name type="scientific">Besnoitia besnoiti</name>
    <name type="common">Apicomplexan protozoan</name>
    <dbReference type="NCBI Taxonomy" id="94643"/>
    <lineage>
        <taxon>Eukaryota</taxon>
        <taxon>Sar</taxon>
        <taxon>Alveolata</taxon>
        <taxon>Apicomplexa</taxon>
        <taxon>Conoidasida</taxon>
        <taxon>Coccidia</taxon>
        <taxon>Eucoccidiorida</taxon>
        <taxon>Eimeriorina</taxon>
        <taxon>Sarcocystidae</taxon>
        <taxon>Besnoitia</taxon>
    </lineage>
</organism>
<dbReference type="GO" id="GO:0042555">
    <property type="term" value="C:MCM complex"/>
    <property type="evidence" value="ECO:0007669"/>
    <property type="project" value="InterPro"/>
</dbReference>
<evidence type="ECO:0000256" key="2">
    <source>
        <dbReference type="ARBA" id="ARBA00008010"/>
    </source>
</evidence>
<dbReference type="GO" id="GO:0005524">
    <property type="term" value="F:ATP binding"/>
    <property type="evidence" value="ECO:0007669"/>
    <property type="project" value="UniProtKB-KW"/>
</dbReference>
<dbReference type="RefSeq" id="XP_029221070.1">
    <property type="nucleotide sequence ID" value="XM_029362105.1"/>
</dbReference>
<dbReference type="PRINTS" id="PR01657">
    <property type="entry name" value="MCMFAMILY"/>
</dbReference>
<dbReference type="SUPFAM" id="SSF52540">
    <property type="entry name" value="P-loop containing nucleoside triphosphate hydrolases"/>
    <property type="match status" value="1"/>
</dbReference>
<dbReference type="OrthoDB" id="844at2759"/>
<dbReference type="GO" id="GO:0008270">
    <property type="term" value="F:zinc ion binding"/>
    <property type="evidence" value="ECO:0007669"/>
    <property type="project" value="UniProtKB-KW"/>
</dbReference>
<keyword evidence="7" id="KW-0547">Nucleotide-binding</keyword>
<dbReference type="PROSITE" id="PS00847">
    <property type="entry name" value="MCM_1"/>
    <property type="match status" value="1"/>
</dbReference>
<dbReference type="SUPFAM" id="SSF50249">
    <property type="entry name" value="Nucleic acid-binding proteins"/>
    <property type="match status" value="1"/>
</dbReference>